<evidence type="ECO:0000313" key="14">
    <source>
        <dbReference type="EMBL" id="GLX81349.1"/>
    </source>
</evidence>
<evidence type="ECO:0000259" key="12">
    <source>
        <dbReference type="PROSITE" id="PS50111"/>
    </source>
</evidence>
<protein>
    <submittedName>
        <fullName evidence="14">Energy taxis-modulating methyl-accepting chemotaxis protein with Cache_1 sensory domain</fullName>
    </submittedName>
</protein>
<feature type="transmembrane region" description="Helical" evidence="11">
    <location>
        <begin position="284"/>
        <end position="303"/>
    </location>
</feature>
<evidence type="ECO:0000256" key="1">
    <source>
        <dbReference type="ARBA" id="ARBA00004651"/>
    </source>
</evidence>
<keyword evidence="5 11" id="KW-0812">Transmembrane</keyword>
<dbReference type="EMBL" id="BSSU01000004">
    <property type="protein sequence ID" value="GLX81349.1"/>
    <property type="molecule type" value="Genomic_DNA"/>
</dbReference>
<comment type="similarity">
    <text evidence="9">Belongs to the methyl-accepting chemotaxis (MCP) protein family.</text>
</comment>
<dbReference type="SUPFAM" id="SSF58104">
    <property type="entry name" value="Methyl-accepting chemotaxis protein (MCP) signaling domain"/>
    <property type="match status" value="1"/>
</dbReference>
<evidence type="ECO:0000256" key="7">
    <source>
        <dbReference type="ARBA" id="ARBA00023136"/>
    </source>
</evidence>
<evidence type="ECO:0000259" key="13">
    <source>
        <dbReference type="PROSITE" id="PS50885"/>
    </source>
</evidence>
<evidence type="ECO:0000256" key="4">
    <source>
        <dbReference type="ARBA" id="ARBA00022500"/>
    </source>
</evidence>
<dbReference type="InterPro" id="IPR003660">
    <property type="entry name" value="HAMP_dom"/>
</dbReference>
<evidence type="ECO:0000256" key="5">
    <source>
        <dbReference type="ARBA" id="ARBA00022692"/>
    </source>
</evidence>
<dbReference type="Gene3D" id="1.10.287.950">
    <property type="entry name" value="Methyl-accepting chemotaxis protein"/>
    <property type="match status" value="1"/>
</dbReference>
<name>A0ABQ6H1D3_9GAMM</name>
<dbReference type="SMART" id="SM00283">
    <property type="entry name" value="MA"/>
    <property type="match status" value="1"/>
</dbReference>
<evidence type="ECO:0000313" key="15">
    <source>
        <dbReference type="Proteomes" id="UP001157133"/>
    </source>
</evidence>
<dbReference type="Pfam" id="PF00672">
    <property type="entry name" value="HAMP"/>
    <property type="match status" value="1"/>
</dbReference>
<dbReference type="Gene3D" id="3.30.450.20">
    <property type="entry name" value="PAS domain"/>
    <property type="match status" value="1"/>
</dbReference>
<dbReference type="Pfam" id="PF00015">
    <property type="entry name" value="MCPsignal"/>
    <property type="match status" value="1"/>
</dbReference>
<evidence type="ECO:0000256" key="3">
    <source>
        <dbReference type="ARBA" id="ARBA00022481"/>
    </source>
</evidence>
<keyword evidence="15" id="KW-1185">Reference proteome</keyword>
<comment type="caution">
    <text evidence="14">The sequence shown here is derived from an EMBL/GenBank/DDBJ whole genome shotgun (WGS) entry which is preliminary data.</text>
</comment>
<sequence>MKILSIRNKIFISLISLVLLTAILIGTFGQLSARSVVEERMLGSEIPSTVQNVSAQINNEISEMLVISTQLATDSFILDWNENGRSKAGEAQLVQKLKDITQTFDLSAASFADRQSAMYWNQDGFLRQLKNDNIDGWFYAYRDSAKQTSASLYHYPNSNKIDVFINYQQLQGAGLSGIAKSFEAMAELLNSFKIEETGFVYLVDGNGVIQLHRNKSLIGKSINEIYKTNVDSLLNQTDFNLAESLFEQDLLVASSHIDSANWFVVAQVPRSEIFHAIDEARQQIMLTMLVIILIAFVLAYFITNSITQPIAQLATMFQELGRGQANISHRLPEKGQQEMIAVAKGYNQFISKLAAVFVQVEENSQKLHDIAVKLNNDANTSISGSITSDENTQHISTALSQIGETVSEIAKNALEASDIATNIQTNESHVQQVIEQTDNDISNLAEKINDIATVINSLTVNTETIANALSAIETISAQTNLLALNAAIEAARAGEHGRGFSVVADEVRNLAAQTATSTTQIQGIMETLRASSASASSEIEGVIEQSKHTSASIEKARQDLLKSVELTHKITNTSHIVATATEEQSITLTDINANMDEFTSTAVDNREMVQKYADETQTLQGLSQDLEKLMAQFKKH</sequence>
<dbReference type="CDD" id="cd12912">
    <property type="entry name" value="PDC2_MCP_like"/>
    <property type="match status" value="1"/>
</dbReference>
<evidence type="ECO:0000256" key="8">
    <source>
        <dbReference type="ARBA" id="ARBA00023224"/>
    </source>
</evidence>
<keyword evidence="6 11" id="KW-1133">Transmembrane helix</keyword>
<dbReference type="PANTHER" id="PTHR32089:SF39">
    <property type="entry name" value="METHYL-ACCEPTING CHEMOTAXIS PROTEIN HLYB"/>
    <property type="match status" value="1"/>
</dbReference>
<keyword evidence="3" id="KW-0488">Methylation</keyword>
<organism evidence="14 15">
    <name type="scientific">Thalassotalea eurytherma</name>
    <dbReference type="NCBI Taxonomy" id="1144278"/>
    <lineage>
        <taxon>Bacteria</taxon>
        <taxon>Pseudomonadati</taxon>
        <taxon>Pseudomonadota</taxon>
        <taxon>Gammaproteobacteria</taxon>
        <taxon>Alteromonadales</taxon>
        <taxon>Colwelliaceae</taxon>
        <taxon>Thalassotalea</taxon>
    </lineage>
</organism>
<dbReference type="PROSITE" id="PS50111">
    <property type="entry name" value="CHEMOTAXIS_TRANSDUC_2"/>
    <property type="match status" value="1"/>
</dbReference>
<reference evidence="14 15" key="1">
    <citation type="submission" date="2023-03" db="EMBL/GenBank/DDBJ databases">
        <title>Draft genome sequence of Thalassotalea eurytherma JCM 18482T.</title>
        <authorList>
            <person name="Sawabe T."/>
        </authorList>
    </citation>
    <scope>NUCLEOTIDE SEQUENCE [LARGE SCALE GENOMIC DNA]</scope>
    <source>
        <strain evidence="14 15">JCM 18482</strain>
    </source>
</reference>
<keyword evidence="4" id="KW-0145">Chemotaxis</keyword>
<dbReference type="SMART" id="SM00304">
    <property type="entry name" value="HAMP"/>
    <property type="match status" value="1"/>
</dbReference>
<evidence type="ECO:0000256" key="10">
    <source>
        <dbReference type="PROSITE-ProRule" id="PRU00284"/>
    </source>
</evidence>
<keyword evidence="8 10" id="KW-0807">Transducer</keyword>
<gene>
    <name evidence="14" type="ORF">theurythT_08010</name>
</gene>
<comment type="subcellular location">
    <subcellularLocation>
        <location evidence="1">Cell membrane</location>
        <topology evidence="1">Multi-pass membrane protein</topology>
    </subcellularLocation>
</comment>
<evidence type="ECO:0000256" key="11">
    <source>
        <dbReference type="SAM" id="Phobius"/>
    </source>
</evidence>
<dbReference type="PANTHER" id="PTHR32089">
    <property type="entry name" value="METHYL-ACCEPTING CHEMOTAXIS PROTEIN MCPB"/>
    <property type="match status" value="1"/>
</dbReference>
<feature type="domain" description="HAMP" evidence="13">
    <location>
        <begin position="304"/>
        <end position="358"/>
    </location>
</feature>
<accession>A0ABQ6H1D3</accession>
<feature type="domain" description="Methyl-accepting transducer" evidence="12">
    <location>
        <begin position="363"/>
        <end position="599"/>
    </location>
</feature>
<dbReference type="PROSITE" id="PS50885">
    <property type="entry name" value="HAMP"/>
    <property type="match status" value="1"/>
</dbReference>
<evidence type="ECO:0000256" key="2">
    <source>
        <dbReference type="ARBA" id="ARBA00022475"/>
    </source>
</evidence>
<proteinExistence type="inferred from homology"/>
<keyword evidence="7 11" id="KW-0472">Membrane</keyword>
<evidence type="ECO:0000256" key="9">
    <source>
        <dbReference type="ARBA" id="ARBA00029447"/>
    </source>
</evidence>
<keyword evidence="2" id="KW-1003">Cell membrane</keyword>
<evidence type="ECO:0000256" key="6">
    <source>
        <dbReference type="ARBA" id="ARBA00022989"/>
    </source>
</evidence>
<dbReference type="Proteomes" id="UP001157133">
    <property type="component" value="Unassembled WGS sequence"/>
</dbReference>
<dbReference type="InterPro" id="IPR004089">
    <property type="entry name" value="MCPsignal_dom"/>
</dbReference>